<dbReference type="EMBL" id="JABERL010000001">
    <property type="protein sequence ID" value="NNH76196.1"/>
    <property type="molecule type" value="Genomic_DNA"/>
</dbReference>
<reference evidence="5 6" key="1">
    <citation type="submission" date="2020-04" db="EMBL/GenBank/DDBJ databases">
        <title>Acinetobacter Taxon 24.</title>
        <authorList>
            <person name="Nemec A."/>
            <person name="Radolfova-Krizova L."/>
            <person name="Higgins P.G."/>
            <person name="Spanelova P."/>
        </authorList>
    </citation>
    <scope>NUCLEOTIDE SEQUENCE [LARGE SCALE GENOMIC DNA]</scope>
    <source>
        <strain evidence="4 5">ANC 4279</strain>
        <strain evidence="3 6">ANC 5380</strain>
    </source>
</reference>
<accession>A0A241VI64</accession>
<dbReference type="STRING" id="1977878.B9T23_06150"/>
<keyword evidence="5" id="KW-1185">Reference proteome</keyword>
<feature type="chain" id="PRO_5044569862" evidence="2">
    <location>
        <begin position="22"/>
        <end position="90"/>
    </location>
</feature>
<evidence type="ECO:0000256" key="2">
    <source>
        <dbReference type="SAM" id="SignalP"/>
    </source>
</evidence>
<feature type="signal peptide" evidence="2">
    <location>
        <begin position="1"/>
        <end position="21"/>
    </location>
</feature>
<dbReference type="EMBL" id="JABERG010000009">
    <property type="protein sequence ID" value="NNH87675.1"/>
    <property type="molecule type" value="Genomic_DNA"/>
</dbReference>
<dbReference type="Proteomes" id="UP000569202">
    <property type="component" value="Unassembled WGS sequence"/>
</dbReference>
<evidence type="ECO:0000256" key="1">
    <source>
        <dbReference type="SAM" id="MobiDB-lite"/>
    </source>
</evidence>
<dbReference type="RefSeq" id="WP_086193441.1">
    <property type="nucleotide sequence ID" value="NZ_JABERG010000009.1"/>
</dbReference>
<feature type="region of interest" description="Disordered" evidence="1">
    <location>
        <begin position="70"/>
        <end position="90"/>
    </location>
</feature>
<accession>A0A7Y2RZ71</accession>
<dbReference type="AlphaFoldDB" id="A0A241VI64"/>
<evidence type="ECO:0000313" key="4">
    <source>
        <dbReference type="EMBL" id="NNH87675.1"/>
    </source>
</evidence>
<sequence>MNLKLTLAALLIAPLALTACAKKDEAPKNDAAATAAVEEKITPEQQAAIDSLDKPVLDEKNTDVPAEIANANADEATPAAEAAASEATAP</sequence>
<proteinExistence type="predicted"/>
<name>A0A241VI64_9GAMM</name>
<gene>
    <name evidence="4" type="ORF">HLH13_08125</name>
    <name evidence="3" type="ORF">HLH17_00515</name>
</gene>
<dbReference type="PROSITE" id="PS51257">
    <property type="entry name" value="PROKAR_LIPOPROTEIN"/>
    <property type="match status" value="1"/>
</dbReference>
<comment type="caution">
    <text evidence="3">The sequence shown here is derived from an EMBL/GenBank/DDBJ whole genome shotgun (WGS) entry which is preliminary data.</text>
</comment>
<evidence type="ECO:0000313" key="5">
    <source>
        <dbReference type="Proteomes" id="UP000546536"/>
    </source>
</evidence>
<protein>
    <submittedName>
        <fullName evidence="3">Uncharacterized protein</fullName>
    </submittedName>
</protein>
<dbReference type="Proteomes" id="UP000546536">
    <property type="component" value="Unassembled WGS sequence"/>
</dbReference>
<keyword evidence="2" id="KW-0732">Signal</keyword>
<organism evidence="3 6">
    <name type="scientific">Acinetobacter terrae</name>
    <dbReference type="NCBI Taxonomy" id="2731247"/>
    <lineage>
        <taxon>Bacteria</taxon>
        <taxon>Pseudomonadati</taxon>
        <taxon>Pseudomonadota</taxon>
        <taxon>Gammaproteobacteria</taxon>
        <taxon>Moraxellales</taxon>
        <taxon>Moraxellaceae</taxon>
        <taxon>Acinetobacter</taxon>
        <taxon>Acinetobacter Taxon 24</taxon>
    </lineage>
</organism>
<evidence type="ECO:0000313" key="3">
    <source>
        <dbReference type="EMBL" id="NNH76196.1"/>
    </source>
</evidence>
<accession>A0A7Y2RD23</accession>
<evidence type="ECO:0000313" key="6">
    <source>
        <dbReference type="Proteomes" id="UP000569202"/>
    </source>
</evidence>